<protein>
    <recommendedName>
        <fullName evidence="3">DDE Tnp4 domain-containing protein</fullName>
    </recommendedName>
</protein>
<proteinExistence type="predicted"/>
<reference evidence="1" key="2">
    <citation type="journal article" date="2020" name="Nat. Commun.">
        <title>Large-scale genome sequencing of mycorrhizal fungi provides insights into the early evolution of symbiotic traits.</title>
        <authorList>
            <person name="Miyauchi S."/>
            <person name="Kiss E."/>
            <person name="Kuo A."/>
            <person name="Drula E."/>
            <person name="Kohler A."/>
            <person name="Sanchez-Garcia M."/>
            <person name="Morin E."/>
            <person name="Andreopoulos B."/>
            <person name="Barry K.W."/>
            <person name="Bonito G."/>
            <person name="Buee M."/>
            <person name="Carver A."/>
            <person name="Chen C."/>
            <person name="Cichocki N."/>
            <person name="Clum A."/>
            <person name="Culley D."/>
            <person name="Crous P.W."/>
            <person name="Fauchery L."/>
            <person name="Girlanda M."/>
            <person name="Hayes R.D."/>
            <person name="Keri Z."/>
            <person name="LaButti K."/>
            <person name="Lipzen A."/>
            <person name="Lombard V."/>
            <person name="Magnuson J."/>
            <person name="Maillard F."/>
            <person name="Murat C."/>
            <person name="Nolan M."/>
            <person name="Ohm R.A."/>
            <person name="Pangilinan J."/>
            <person name="Pereira M.F."/>
            <person name="Perotto S."/>
            <person name="Peter M."/>
            <person name="Pfister S."/>
            <person name="Riley R."/>
            <person name="Sitrit Y."/>
            <person name="Stielow J.B."/>
            <person name="Szollosi G."/>
            <person name="Zifcakova L."/>
            <person name="Stursova M."/>
            <person name="Spatafora J.W."/>
            <person name="Tedersoo L."/>
            <person name="Vaario L.M."/>
            <person name="Yamada A."/>
            <person name="Yan M."/>
            <person name="Wang P."/>
            <person name="Xu J."/>
            <person name="Bruns T."/>
            <person name="Baldrian P."/>
            <person name="Vilgalys R."/>
            <person name="Dunand C."/>
            <person name="Henrissat B."/>
            <person name="Grigoriev I.V."/>
            <person name="Hibbett D."/>
            <person name="Nagy L.G."/>
            <person name="Martin F.M."/>
        </authorList>
    </citation>
    <scope>NUCLEOTIDE SEQUENCE</scope>
    <source>
        <strain evidence="1">BED1</strain>
    </source>
</reference>
<comment type="caution">
    <text evidence="1">The sequence shown here is derived from an EMBL/GenBank/DDBJ whole genome shotgun (WGS) entry which is preliminary data.</text>
</comment>
<name>A0AAD4BNW2_BOLED</name>
<keyword evidence="2" id="KW-1185">Reference proteome</keyword>
<dbReference type="Proteomes" id="UP001194468">
    <property type="component" value="Unassembled WGS sequence"/>
</dbReference>
<dbReference type="EMBL" id="WHUW01000023">
    <property type="protein sequence ID" value="KAF8436023.1"/>
    <property type="molecule type" value="Genomic_DNA"/>
</dbReference>
<accession>A0AAD4BNW2</accession>
<gene>
    <name evidence="1" type="ORF">L210DRAFT_3692226</name>
</gene>
<sequence length="238" mass="26841">TTTSNSIITQSSDSSDDELIFFSRAFTSYRTTLEAAHDEISRTRVLAPRIRTIHAPQIHLLDEWKLHRPHLFRRKLRVSPEVFSALVDKISGHPVFYGGTHADPDAAPAVSNQLPVWMQLAIFLNGAGHYGNAATTQDMAEWAGVAVGTVYTCYKRVMIALSRFHDAVIHFDPGNRADDFEEKELSKAWVESRSCPAWRNGFLCVDGTTFNLFQKPGYHGEGFFDRKSRYSLTNQVSF</sequence>
<reference evidence="1" key="1">
    <citation type="submission" date="2019-10" db="EMBL/GenBank/DDBJ databases">
        <authorList>
            <consortium name="DOE Joint Genome Institute"/>
            <person name="Kuo A."/>
            <person name="Miyauchi S."/>
            <person name="Kiss E."/>
            <person name="Drula E."/>
            <person name="Kohler A."/>
            <person name="Sanchez-Garcia M."/>
            <person name="Andreopoulos B."/>
            <person name="Barry K.W."/>
            <person name="Bonito G."/>
            <person name="Buee M."/>
            <person name="Carver A."/>
            <person name="Chen C."/>
            <person name="Cichocki N."/>
            <person name="Clum A."/>
            <person name="Culley D."/>
            <person name="Crous P.W."/>
            <person name="Fauchery L."/>
            <person name="Girlanda M."/>
            <person name="Hayes R."/>
            <person name="Keri Z."/>
            <person name="LaButti K."/>
            <person name="Lipzen A."/>
            <person name="Lombard V."/>
            <person name="Magnuson J."/>
            <person name="Maillard F."/>
            <person name="Morin E."/>
            <person name="Murat C."/>
            <person name="Nolan M."/>
            <person name="Ohm R."/>
            <person name="Pangilinan J."/>
            <person name="Pereira M."/>
            <person name="Perotto S."/>
            <person name="Peter M."/>
            <person name="Riley R."/>
            <person name="Sitrit Y."/>
            <person name="Stielow B."/>
            <person name="Szollosi G."/>
            <person name="Zifcakova L."/>
            <person name="Stursova M."/>
            <person name="Spatafora J.W."/>
            <person name="Tedersoo L."/>
            <person name="Vaario L.-M."/>
            <person name="Yamada A."/>
            <person name="Yan M."/>
            <person name="Wang P."/>
            <person name="Xu J."/>
            <person name="Bruns T."/>
            <person name="Baldrian P."/>
            <person name="Vilgalys R."/>
            <person name="Henrissat B."/>
            <person name="Grigoriev I.V."/>
            <person name="Hibbett D."/>
            <person name="Nagy L.G."/>
            <person name="Martin F.M."/>
        </authorList>
    </citation>
    <scope>NUCLEOTIDE SEQUENCE</scope>
    <source>
        <strain evidence="1">BED1</strain>
    </source>
</reference>
<feature type="non-terminal residue" evidence="1">
    <location>
        <position position="1"/>
    </location>
</feature>
<organism evidence="1 2">
    <name type="scientific">Boletus edulis BED1</name>
    <dbReference type="NCBI Taxonomy" id="1328754"/>
    <lineage>
        <taxon>Eukaryota</taxon>
        <taxon>Fungi</taxon>
        <taxon>Dikarya</taxon>
        <taxon>Basidiomycota</taxon>
        <taxon>Agaricomycotina</taxon>
        <taxon>Agaricomycetes</taxon>
        <taxon>Agaricomycetidae</taxon>
        <taxon>Boletales</taxon>
        <taxon>Boletineae</taxon>
        <taxon>Boletaceae</taxon>
        <taxon>Boletoideae</taxon>
        <taxon>Boletus</taxon>
    </lineage>
</organism>
<dbReference type="AlphaFoldDB" id="A0AAD4BNW2"/>
<evidence type="ECO:0008006" key="3">
    <source>
        <dbReference type="Google" id="ProtNLM"/>
    </source>
</evidence>
<evidence type="ECO:0000313" key="1">
    <source>
        <dbReference type="EMBL" id="KAF8436023.1"/>
    </source>
</evidence>
<evidence type="ECO:0000313" key="2">
    <source>
        <dbReference type="Proteomes" id="UP001194468"/>
    </source>
</evidence>